<dbReference type="InParanoid" id="Q2HD37"/>
<accession>Q2HD37</accession>
<proteinExistence type="predicted"/>
<gene>
    <name evidence="2" type="ORF">CHGG_01867</name>
</gene>
<reference evidence="3" key="1">
    <citation type="journal article" date="2015" name="Genome Announc.">
        <title>Draft genome sequence of the cellulolytic fungus Chaetomium globosum.</title>
        <authorList>
            <person name="Cuomo C.A."/>
            <person name="Untereiner W.A."/>
            <person name="Ma L.-J."/>
            <person name="Grabherr M."/>
            <person name="Birren B.W."/>
        </authorList>
    </citation>
    <scope>NUCLEOTIDE SEQUENCE [LARGE SCALE GENOMIC DNA]</scope>
    <source>
        <strain evidence="3">ATCC 6205 / CBS 148.51 / DSM 1962 / NBRC 6347 / NRRL 1970</strain>
    </source>
</reference>
<evidence type="ECO:0000313" key="2">
    <source>
        <dbReference type="EMBL" id="EAQ93632.1"/>
    </source>
</evidence>
<dbReference type="Proteomes" id="UP000001056">
    <property type="component" value="Unassembled WGS sequence"/>
</dbReference>
<protein>
    <submittedName>
        <fullName evidence="2">Uncharacterized protein</fullName>
    </submittedName>
</protein>
<evidence type="ECO:0000256" key="1">
    <source>
        <dbReference type="SAM" id="MobiDB-lite"/>
    </source>
</evidence>
<sequence length="92" mass="10856">MQTTPKSTACRLGSRERPMSRNTTWVSAPSGASVKTRTCRPWRSSTTRPSRSSIILERWLLNIRLWAKEIYEDEYYYGSQLFEHNWQPRTMA</sequence>
<dbReference type="EMBL" id="CH408029">
    <property type="protein sequence ID" value="EAQ93632.1"/>
    <property type="molecule type" value="Genomic_DNA"/>
</dbReference>
<dbReference type="HOGENOM" id="CLU_2413066_0_0_1"/>
<name>Q2HD37_CHAGB</name>
<dbReference type="OrthoDB" id="3474066at2759"/>
<feature type="region of interest" description="Disordered" evidence="1">
    <location>
        <begin position="1"/>
        <end position="47"/>
    </location>
</feature>
<dbReference type="GeneID" id="4386415"/>
<evidence type="ECO:0000313" key="3">
    <source>
        <dbReference type="Proteomes" id="UP000001056"/>
    </source>
</evidence>
<dbReference type="VEuPathDB" id="FungiDB:CHGG_01867"/>
<organism evidence="2 3">
    <name type="scientific">Chaetomium globosum (strain ATCC 6205 / CBS 148.51 / DSM 1962 / NBRC 6347 / NRRL 1970)</name>
    <name type="common">Soil fungus</name>
    <dbReference type="NCBI Taxonomy" id="306901"/>
    <lineage>
        <taxon>Eukaryota</taxon>
        <taxon>Fungi</taxon>
        <taxon>Dikarya</taxon>
        <taxon>Ascomycota</taxon>
        <taxon>Pezizomycotina</taxon>
        <taxon>Sordariomycetes</taxon>
        <taxon>Sordariomycetidae</taxon>
        <taxon>Sordariales</taxon>
        <taxon>Chaetomiaceae</taxon>
        <taxon>Chaetomium</taxon>
    </lineage>
</organism>
<dbReference type="AlphaFoldDB" id="Q2HD37"/>
<keyword evidence="3" id="KW-1185">Reference proteome</keyword>
<dbReference type="RefSeq" id="XP_001221088.1">
    <property type="nucleotide sequence ID" value="XM_001221087.1"/>
</dbReference>